<comment type="caution">
    <text evidence="1">The sequence shown here is derived from an EMBL/GenBank/DDBJ whole genome shotgun (WGS) entry which is preliminary data.</text>
</comment>
<name>A0A9P4TWF2_9PEZI</name>
<protein>
    <submittedName>
        <fullName evidence="1">Uncharacterized protein</fullName>
    </submittedName>
</protein>
<reference evidence="1" key="1">
    <citation type="journal article" date="2020" name="Stud. Mycol.">
        <title>101 Dothideomycetes genomes: a test case for predicting lifestyles and emergence of pathogens.</title>
        <authorList>
            <person name="Haridas S."/>
            <person name="Albert R."/>
            <person name="Binder M."/>
            <person name="Bloem J."/>
            <person name="Labutti K."/>
            <person name="Salamov A."/>
            <person name="Andreopoulos B."/>
            <person name="Baker S."/>
            <person name="Barry K."/>
            <person name="Bills G."/>
            <person name="Bluhm B."/>
            <person name="Cannon C."/>
            <person name="Castanera R."/>
            <person name="Culley D."/>
            <person name="Daum C."/>
            <person name="Ezra D."/>
            <person name="Gonzalez J."/>
            <person name="Henrissat B."/>
            <person name="Kuo A."/>
            <person name="Liang C."/>
            <person name="Lipzen A."/>
            <person name="Lutzoni F."/>
            <person name="Magnuson J."/>
            <person name="Mondo S."/>
            <person name="Nolan M."/>
            <person name="Ohm R."/>
            <person name="Pangilinan J."/>
            <person name="Park H.-J."/>
            <person name="Ramirez L."/>
            <person name="Alfaro M."/>
            <person name="Sun H."/>
            <person name="Tritt A."/>
            <person name="Yoshinaga Y."/>
            <person name="Zwiers L.-H."/>
            <person name="Turgeon B."/>
            <person name="Goodwin S."/>
            <person name="Spatafora J."/>
            <person name="Crous P."/>
            <person name="Grigoriev I."/>
        </authorList>
    </citation>
    <scope>NUCLEOTIDE SEQUENCE</scope>
    <source>
        <strain evidence="1">CBS 130266</strain>
    </source>
</reference>
<dbReference type="AlphaFoldDB" id="A0A9P4TWF2"/>
<proteinExistence type="predicted"/>
<dbReference type="Proteomes" id="UP000800235">
    <property type="component" value="Unassembled WGS sequence"/>
</dbReference>
<accession>A0A9P4TWF2</accession>
<evidence type="ECO:0000313" key="1">
    <source>
        <dbReference type="EMBL" id="KAF2428267.1"/>
    </source>
</evidence>
<organism evidence="1 2">
    <name type="scientific">Tothia fuscella</name>
    <dbReference type="NCBI Taxonomy" id="1048955"/>
    <lineage>
        <taxon>Eukaryota</taxon>
        <taxon>Fungi</taxon>
        <taxon>Dikarya</taxon>
        <taxon>Ascomycota</taxon>
        <taxon>Pezizomycotina</taxon>
        <taxon>Dothideomycetes</taxon>
        <taxon>Pleosporomycetidae</taxon>
        <taxon>Venturiales</taxon>
        <taxon>Cylindrosympodiaceae</taxon>
        <taxon>Tothia</taxon>
    </lineage>
</organism>
<sequence length="357" mass="39776">MALSFIMNAAGAASFIPFLVDAAKKATPPVGAITNVQFITGEGDKLLGGKVPHIALWDDSGHRIGQWHPKKNEKMGAGESKEISVFHTQTEPQNAQRDPYYIMISNPDKDAICISSITVANQKISGGFYGDTGYVCGQSWYHSTARLGPSFATPKCVWLDGDHTSGINAQAMSFHLNDLAPQNDKLNQYQERQDTLCKSTPRFSIWGNLQPDSWIPFFKPPLRYKPDAMGGEGADEDPDAVIDKIVYDKGRYKRSRGRRAGTDNRDPSHLIITDYPSHSAKELCNSSNSYGWDTVSLREGMYCDMSFKEIYPLCSDKNTDNCFDLSKKALVISRLHARDRSIADKVYNTTATWKWTP</sequence>
<evidence type="ECO:0000313" key="2">
    <source>
        <dbReference type="Proteomes" id="UP000800235"/>
    </source>
</evidence>
<keyword evidence="2" id="KW-1185">Reference proteome</keyword>
<dbReference type="EMBL" id="MU007055">
    <property type="protein sequence ID" value="KAF2428267.1"/>
    <property type="molecule type" value="Genomic_DNA"/>
</dbReference>
<gene>
    <name evidence="1" type="ORF">EJ08DRAFT_325268</name>
</gene>
<dbReference type="OrthoDB" id="5365129at2759"/>